<gene>
    <name evidence="1" type="ORF">LCGC14_2315530</name>
</gene>
<reference evidence="1" key="1">
    <citation type="journal article" date="2015" name="Nature">
        <title>Complex archaea that bridge the gap between prokaryotes and eukaryotes.</title>
        <authorList>
            <person name="Spang A."/>
            <person name="Saw J.H."/>
            <person name="Jorgensen S.L."/>
            <person name="Zaremba-Niedzwiedzka K."/>
            <person name="Martijn J."/>
            <person name="Lind A.E."/>
            <person name="van Eijk R."/>
            <person name="Schleper C."/>
            <person name="Guy L."/>
            <person name="Ettema T.J."/>
        </authorList>
    </citation>
    <scope>NUCLEOTIDE SEQUENCE</scope>
</reference>
<feature type="non-terminal residue" evidence="1">
    <location>
        <position position="1"/>
    </location>
</feature>
<name>A0A0F9EWV8_9ZZZZ</name>
<proteinExistence type="predicted"/>
<sequence>LRFNRHICTSLFNNLLGKFGEIQEMLDSDNLIHETSINVK</sequence>
<dbReference type="EMBL" id="LAZR01032959">
    <property type="protein sequence ID" value="KKL49435.1"/>
    <property type="molecule type" value="Genomic_DNA"/>
</dbReference>
<comment type="caution">
    <text evidence="1">The sequence shown here is derived from an EMBL/GenBank/DDBJ whole genome shotgun (WGS) entry which is preliminary data.</text>
</comment>
<dbReference type="AlphaFoldDB" id="A0A0F9EWV8"/>
<organism evidence="1">
    <name type="scientific">marine sediment metagenome</name>
    <dbReference type="NCBI Taxonomy" id="412755"/>
    <lineage>
        <taxon>unclassified sequences</taxon>
        <taxon>metagenomes</taxon>
        <taxon>ecological metagenomes</taxon>
    </lineage>
</organism>
<protein>
    <submittedName>
        <fullName evidence="1">Uncharacterized protein</fullName>
    </submittedName>
</protein>
<evidence type="ECO:0000313" key="1">
    <source>
        <dbReference type="EMBL" id="KKL49435.1"/>
    </source>
</evidence>
<accession>A0A0F9EWV8</accession>